<proteinExistence type="predicted"/>
<reference evidence="11 12" key="1">
    <citation type="submission" date="2018-07" db="EMBL/GenBank/DDBJ databases">
        <title>Dyella solisilvae sp. nov., isolated from the pine and broad-leaved mixed forest soil.</title>
        <authorList>
            <person name="Gao Z."/>
            <person name="Qiu L."/>
        </authorList>
    </citation>
    <scope>NUCLEOTIDE SEQUENCE [LARGE SCALE GENOMIC DNA]</scope>
    <source>
        <strain evidence="11 12">DHG54</strain>
    </source>
</reference>
<evidence type="ECO:0000256" key="7">
    <source>
        <dbReference type="ARBA" id="ARBA00022777"/>
    </source>
</evidence>
<dbReference type="RefSeq" id="WP_114825883.1">
    <property type="nucleotide sequence ID" value="NZ_QQSY01000004.1"/>
</dbReference>
<dbReference type="PANTHER" id="PTHR45436">
    <property type="entry name" value="SENSOR HISTIDINE KINASE YKOH"/>
    <property type="match status" value="1"/>
</dbReference>
<evidence type="ECO:0000256" key="6">
    <source>
        <dbReference type="ARBA" id="ARBA00022692"/>
    </source>
</evidence>
<dbReference type="Gene3D" id="1.10.287.130">
    <property type="match status" value="1"/>
</dbReference>
<comment type="caution">
    <text evidence="11">The sequence shown here is derived from an EMBL/GenBank/DDBJ whole genome shotgun (WGS) entry which is preliminary data.</text>
</comment>
<gene>
    <name evidence="11" type="ORF">DVT68_14810</name>
</gene>
<keyword evidence="7 11" id="KW-0418">Kinase</keyword>
<evidence type="ECO:0000256" key="5">
    <source>
        <dbReference type="ARBA" id="ARBA00022679"/>
    </source>
</evidence>
<keyword evidence="8" id="KW-1133">Transmembrane helix</keyword>
<evidence type="ECO:0000256" key="8">
    <source>
        <dbReference type="ARBA" id="ARBA00022989"/>
    </source>
</evidence>
<dbReference type="EC" id="2.7.13.3" evidence="3"/>
<dbReference type="CDD" id="cd00082">
    <property type="entry name" value="HisKA"/>
    <property type="match status" value="1"/>
</dbReference>
<dbReference type="Gene3D" id="3.30.565.10">
    <property type="entry name" value="Histidine kinase-like ATPase, C-terminal domain"/>
    <property type="match status" value="1"/>
</dbReference>
<keyword evidence="12" id="KW-1185">Reference proteome</keyword>
<dbReference type="InterPro" id="IPR003661">
    <property type="entry name" value="HisK_dim/P_dom"/>
</dbReference>
<dbReference type="SMART" id="SM00388">
    <property type="entry name" value="HisKA"/>
    <property type="match status" value="1"/>
</dbReference>
<evidence type="ECO:0000256" key="9">
    <source>
        <dbReference type="ARBA" id="ARBA00023136"/>
    </source>
</evidence>
<name>A0A370K4H4_9GAMM</name>
<dbReference type="SUPFAM" id="SSF55874">
    <property type="entry name" value="ATPase domain of HSP90 chaperone/DNA topoisomerase II/histidine kinase"/>
    <property type="match status" value="1"/>
</dbReference>
<dbReference type="SMART" id="SM00387">
    <property type="entry name" value="HATPase_c"/>
    <property type="match status" value="1"/>
</dbReference>
<dbReference type="GO" id="GO:0000155">
    <property type="term" value="F:phosphorelay sensor kinase activity"/>
    <property type="evidence" value="ECO:0007669"/>
    <property type="project" value="InterPro"/>
</dbReference>
<evidence type="ECO:0000256" key="4">
    <source>
        <dbReference type="ARBA" id="ARBA00022553"/>
    </source>
</evidence>
<evidence type="ECO:0000256" key="2">
    <source>
        <dbReference type="ARBA" id="ARBA00004370"/>
    </source>
</evidence>
<evidence type="ECO:0000256" key="3">
    <source>
        <dbReference type="ARBA" id="ARBA00012438"/>
    </source>
</evidence>
<dbReference type="Gene3D" id="6.10.340.10">
    <property type="match status" value="1"/>
</dbReference>
<dbReference type="AlphaFoldDB" id="A0A370K4H4"/>
<comment type="subcellular location">
    <subcellularLocation>
        <location evidence="2">Membrane</location>
    </subcellularLocation>
</comment>
<organism evidence="11 12">
    <name type="scientific">Dyella solisilvae</name>
    <dbReference type="NCBI Taxonomy" id="1920168"/>
    <lineage>
        <taxon>Bacteria</taxon>
        <taxon>Pseudomonadati</taxon>
        <taxon>Pseudomonadota</taxon>
        <taxon>Gammaproteobacteria</taxon>
        <taxon>Lysobacterales</taxon>
        <taxon>Rhodanobacteraceae</taxon>
        <taxon>Dyella</taxon>
    </lineage>
</organism>
<dbReference type="Pfam" id="PF00512">
    <property type="entry name" value="HisKA"/>
    <property type="match status" value="1"/>
</dbReference>
<dbReference type="InterPro" id="IPR003594">
    <property type="entry name" value="HATPase_dom"/>
</dbReference>
<evidence type="ECO:0000313" key="11">
    <source>
        <dbReference type="EMBL" id="RDI97565.1"/>
    </source>
</evidence>
<keyword evidence="9" id="KW-0472">Membrane</keyword>
<dbReference type="InterPro" id="IPR004358">
    <property type="entry name" value="Sig_transdc_His_kin-like_C"/>
</dbReference>
<evidence type="ECO:0000313" key="12">
    <source>
        <dbReference type="Proteomes" id="UP000254711"/>
    </source>
</evidence>
<dbReference type="GO" id="GO:0005886">
    <property type="term" value="C:plasma membrane"/>
    <property type="evidence" value="ECO:0007669"/>
    <property type="project" value="TreeGrafter"/>
</dbReference>
<evidence type="ECO:0000256" key="1">
    <source>
        <dbReference type="ARBA" id="ARBA00000085"/>
    </source>
</evidence>
<dbReference type="CDD" id="cd00075">
    <property type="entry name" value="HATPase"/>
    <property type="match status" value="1"/>
</dbReference>
<comment type="catalytic activity">
    <reaction evidence="1">
        <text>ATP + protein L-histidine = ADP + protein N-phospho-L-histidine.</text>
        <dbReference type="EC" id="2.7.13.3"/>
    </reaction>
</comment>
<dbReference type="InterPro" id="IPR036097">
    <property type="entry name" value="HisK_dim/P_sf"/>
</dbReference>
<evidence type="ECO:0000259" key="10">
    <source>
        <dbReference type="PROSITE" id="PS50109"/>
    </source>
</evidence>
<accession>A0A370K4H4</accession>
<protein>
    <recommendedName>
        <fullName evidence="3">histidine kinase</fullName>
        <ecNumber evidence="3">2.7.13.3</ecNumber>
    </recommendedName>
</protein>
<dbReference type="Proteomes" id="UP000254711">
    <property type="component" value="Unassembled WGS sequence"/>
</dbReference>
<dbReference type="OrthoDB" id="1931120at2"/>
<dbReference type="PANTHER" id="PTHR45436:SF5">
    <property type="entry name" value="SENSOR HISTIDINE KINASE TRCS"/>
    <property type="match status" value="1"/>
</dbReference>
<dbReference type="Pfam" id="PF02518">
    <property type="entry name" value="HATPase_c"/>
    <property type="match status" value="1"/>
</dbReference>
<dbReference type="PRINTS" id="PR00344">
    <property type="entry name" value="BCTRLSENSOR"/>
</dbReference>
<keyword evidence="4" id="KW-0597">Phosphoprotein</keyword>
<sequence length="582" mass="63992">MFRLLFWTLLGTVFVVGTVSFFQFRNALRAEIAGNLRFGASTVMQRIDTLLFSHVENMRVWSRLEVMQDIRVNDVDKRLSHFLSDLHAGQGTAYAALLGANVQGRVVAASQPLLIGGQAPVGDAWRAIPGARLGDVSMAETRSTEGWGVTLRAPVPNAFGTGEIGHLYAVLDWHAVEQLLDEAVDHGSRNLLLVDEHGNVIAASAGIRARVGARSLKLDWRLPRQGVVSYVRDGAALGYGTLLVGAATSAGYQQFQGLGWHIVMMEPTAVSFGPIWRLLWSMLAALLLTLSASLWISSRLANRIALPIVALTDFTRRFRQRESALPPPPTTHIYEVQELHRAYVEMIEALARSREQVVRAGKLAVVGEMAAIMAHEVRTPMGILRSSAQLLQRQPHLGEREQELIGFIFSETERLNRLVTLLLECARPAPPDFRPTDVHAIIDSVLGLLASRAEKARVPLTRSFSEAELILNCDREQMMQVLLNLVLNALAFVGEHGRVQISTSQDTSNVWINVEDDGPGIPEPLRQAIFDPFFSRREGGIGLGLTIVQQIVQVHGGEITVGESTWGGASFTLHFNSNGLRK</sequence>
<dbReference type="InterPro" id="IPR050428">
    <property type="entry name" value="TCS_sensor_his_kinase"/>
</dbReference>
<dbReference type="InterPro" id="IPR005467">
    <property type="entry name" value="His_kinase_dom"/>
</dbReference>
<dbReference type="EMBL" id="QQSY01000004">
    <property type="protein sequence ID" value="RDI97565.1"/>
    <property type="molecule type" value="Genomic_DNA"/>
</dbReference>
<dbReference type="InterPro" id="IPR036890">
    <property type="entry name" value="HATPase_C_sf"/>
</dbReference>
<feature type="domain" description="Histidine kinase" evidence="10">
    <location>
        <begin position="372"/>
        <end position="579"/>
    </location>
</feature>
<keyword evidence="6" id="KW-0812">Transmembrane</keyword>
<dbReference type="PROSITE" id="PS50109">
    <property type="entry name" value="HIS_KIN"/>
    <property type="match status" value="1"/>
</dbReference>
<keyword evidence="5" id="KW-0808">Transferase</keyword>
<dbReference type="SUPFAM" id="SSF47384">
    <property type="entry name" value="Homodimeric domain of signal transducing histidine kinase"/>
    <property type="match status" value="1"/>
</dbReference>